<dbReference type="Pfam" id="PF01393">
    <property type="entry name" value="Chromo_shadow"/>
    <property type="match status" value="1"/>
</dbReference>
<dbReference type="InterPro" id="IPR008251">
    <property type="entry name" value="Chromo_shadow_dom"/>
</dbReference>
<keyword evidence="3" id="KW-0539">Nucleus</keyword>
<feature type="region of interest" description="Disordered" evidence="4">
    <location>
        <begin position="99"/>
        <end position="170"/>
    </location>
</feature>
<sequence length="317" mass="35918">MPPPLPDISDDESSSGESIPYNDARSTKDATKADDEDEDEDEEEEDVYAVEKIMNHDWAKKGDLLLQVKWQGYDDPADMTWEPEENLLEGAKDIVEEYFRVLGGRPEKPQPQTKKRKSMGRPPKSVPEKTPEPKRRRKSRAETTTESPEKEQADEGESDDTSTWVPSSRNWEKEVDTVETIIRQPGTSNLLAFISWKNGRKSKVSLEMCYDKCPKKGLQGGLNYPFVEVRVLHLSSSNLRQAQLQSSPEGASIYGVFEVSTTGSRLPKCKTMAWASLDMDPHRVLQLEENQDRHTTELGQLHQVFANSFAILLFGIM</sequence>
<organism evidence="6 7">
    <name type="scientific">Aspergillus kawachii</name>
    <name type="common">White koji mold</name>
    <name type="synonym">Aspergillus awamori var. kawachi</name>
    <dbReference type="NCBI Taxonomy" id="1069201"/>
    <lineage>
        <taxon>Eukaryota</taxon>
        <taxon>Fungi</taxon>
        <taxon>Dikarya</taxon>
        <taxon>Ascomycota</taxon>
        <taxon>Pezizomycotina</taxon>
        <taxon>Eurotiomycetes</taxon>
        <taxon>Eurotiomycetidae</taxon>
        <taxon>Eurotiales</taxon>
        <taxon>Aspergillaceae</taxon>
        <taxon>Aspergillus</taxon>
        <taxon>Aspergillus subgen. Circumdati</taxon>
    </lineage>
</organism>
<dbReference type="PRINTS" id="PR00504">
    <property type="entry name" value="CHROMODOMAIN"/>
</dbReference>
<dbReference type="InterPro" id="IPR023779">
    <property type="entry name" value="Chromodomain_CS"/>
</dbReference>
<dbReference type="InterPro" id="IPR017984">
    <property type="entry name" value="Chromo_dom_subgr"/>
</dbReference>
<dbReference type="Proteomes" id="UP000075230">
    <property type="component" value="Unassembled WGS sequence"/>
</dbReference>
<evidence type="ECO:0000259" key="5">
    <source>
        <dbReference type="PROSITE" id="PS50013"/>
    </source>
</evidence>
<dbReference type="SUPFAM" id="SSF54160">
    <property type="entry name" value="Chromo domain-like"/>
    <property type="match status" value="2"/>
</dbReference>
<dbReference type="VEuPathDB" id="FungiDB:ASPFODRAFT_395276"/>
<dbReference type="PANTHER" id="PTHR22812">
    <property type="entry name" value="CHROMOBOX PROTEIN"/>
    <property type="match status" value="1"/>
</dbReference>
<dbReference type="InterPro" id="IPR023780">
    <property type="entry name" value="Chromo_domain"/>
</dbReference>
<dbReference type="GO" id="GO:0000792">
    <property type="term" value="C:heterochromatin"/>
    <property type="evidence" value="ECO:0007669"/>
    <property type="project" value="UniProtKB-ARBA"/>
</dbReference>
<evidence type="ECO:0000256" key="3">
    <source>
        <dbReference type="ARBA" id="ARBA00023242"/>
    </source>
</evidence>
<dbReference type="Pfam" id="PF00385">
    <property type="entry name" value="Chromo"/>
    <property type="match status" value="1"/>
</dbReference>
<feature type="domain" description="Chromo" evidence="5">
    <location>
        <begin position="48"/>
        <end position="110"/>
    </location>
</feature>
<reference evidence="7" key="2">
    <citation type="submission" date="2016-02" db="EMBL/GenBank/DDBJ databases">
        <title>Genome sequencing of Aspergillus luchuensis NBRC 4314.</title>
        <authorList>
            <person name="Yamada O."/>
        </authorList>
    </citation>
    <scope>NUCLEOTIDE SEQUENCE [LARGE SCALE GENOMIC DNA]</scope>
    <source>
        <strain evidence="7">RIB 2604</strain>
    </source>
</reference>
<dbReference type="GO" id="GO:0005634">
    <property type="term" value="C:nucleus"/>
    <property type="evidence" value="ECO:0007669"/>
    <property type="project" value="UniProtKB-SubCell"/>
</dbReference>
<name>A0A146F874_ASPKA</name>
<dbReference type="InterPro" id="IPR016197">
    <property type="entry name" value="Chromo-like_dom_sf"/>
</dbReference>
<protein>
    <submittedName>
        <fullName evidence="6">Heterochromatin protein</fullName>
    </submittedName>
</protein>
<evidence type="ECO:0000256" key="1">
    <source>
        <dbReference type="ARBA" id="ARBA00004123"/>
    </source>
</evidence>
<dbReference type="AlphaFoldDB" id="A0A146F874"/>
<dbReference type="PROSITE" id="PS50013">
    <property type="entry name" value="CHROMO_2"/>
    <property type="match status" value="1"/>
</dbReference>
<gene>
    <name evidence="6" type="ORF">RIB2604_01502300</name>
</gene>
<accession>A0A146F874</accession>
<evidence type="ECO:0000313" key="7">
    <source>
        <dbReference type="Proteomes" id="UP000075230"/>
    </source>
</evidence>
<dbReference type="EMBL" id="BCWF01000015">
    <property type="protein sequence ID" value="GAT22198.1"/>
    <property type="molecule type" value="Genomic_DNA"/>
</dbReference>
<evidence type="ECO:0000256" key="4">
    <source>
        <dbReference type="SAM" id="MobiDB-lite"/>
    </source>
</evidence>
<dbReference type="VEuPathDB" id="FungiDB:ASPFODRAFT_212163"/>
<dbReference type="CDD" id="cd00024">
    <property type="entry name" value="CD_CSD"/>
    <property type="match status" value="1"/>
</dbReference>
<evidence type="ECO:0000313" key="6">
    <source>
        <dbReference type="EMBL" id="GAT22198.1"/>
    </source>
</evidence>
<dbReference type="GO" id="GO:0006338">
    <property type="term" value="P:chromatin remodeling"/>
    <property type="evidence" value="ECO:0007669"/>
    <property type="project" value="UniProtKB-ARBA"/>
</dbReference>
<comment type="subcellular location">
    <subcellularLocation>
        <location evidence="1">Nucleus</location>
    </subcellularLocation>
</comment>
<dbReference type="InterPro" id="IPR051219">
    <property type="entry name" value="Heterochromatin_chromo-domain"/>
</dbReference>
<feature type="region of interest" description="Disordered" evidence="4">
    <location>
        <begin position="1"/>
        <end position="46"/>
    </location>
</feature>
<dbReference type="Gene3D" id="2.40.50.40">
    <property type="match status" value="2"/>
</dbReference>
<feature type="compositionally biased region" description="Basic and acidic residues" evidence="4">
    <location>
        <begin position="140"/>
        <end position="153"/>
    </location>
</feature>
<dbReference type="InterPro" id="IPR000953">
    <property type="entry name" value="Chromo/chromo_shadow_dom"/>
</dbReference>
<reference evidence="6 7" key="1">
    <citation type="journal article" date="2016" name="DNA Res.">
        <title>Genome sequence of Aspergillus luchuensis NBRC 4314.</title>
        <authorList>
            <person name="Yamada O."/>
            <person name="Machida M."/>
            <person name="Hosoyama A."/>
            <person name="Goto M."/>
            <person name="Takahashi T."/>
            <person name="Futagami T."/>
            <person name="Yamagata Y."/>
            <person name="Takeuchi M."/>
            <person name="Kobayashi T."/>
            <person name="Koike H."/>
            <person name="Abe K."/>
            <person name="Asai K."/>
            <person name="Arita M."/>
            <person name="Fujita N."/>
            <person name="Fukuda K."/>
            <person name="Higa K."/>
            <person name="Horikawa H."/>
            <person name="Ishikawa T."/>
            <person name="Jinno K."/>
            <person name="Kato Y."/>
            <person name="Kirimura K."/>
            <person name="Mizutani O."/>
            <person name="Nakasone K."/>
            <person name="Sano M."/>
            <person name="Shiraishi Y."/>
            <person name="Tsukahara M."/>
            <person name="Gomi K."/>
        </authorList>
    </citation>
    <scope>NUCLEOTIDE SEQUENCE [LARGE SCALE GENOMIC DNA]</scope>
    <source>
        <strain evidence="6 7">RIB 2604</strain>
    </source>
</reference>
<comment type="caution">
    <text evidence="6">The sequence shown here is derived from an EMBL/GenBank/DDBJ whole genome shotgun (WGS) entry which is preliminary data.</text>
</comment>
<comment type="subunit">
    <text evidence="2">Component of the NuA4 histone acetyltransferase complex.</text>
</comment>
<proteinExistence type="predicted"/>
<dbReference type="SMART" id="SM00298">
    <property type="entry name" value="CHROMO"/>
    <property type="match status" value="1"/>
</dbReference>
<dbReference type="PROSITE" id="PS00598">
    <property type="entry name" value="CHROMO_1"/>
    <property type="match status" value="1"/>
</dbReference>
<feature type="compositionally biased region" description="Acidic residues" evidence="4">
    <location>
        <begin position="34"/>
        <end position="46"/>
    </location>
</feature>
<evidence type="ECO:0000256" key="2">
    <source>
        <dbReference type="ARBA" id="ARBA00011353"/>
    </source>
</evidence>